<keyword evidence="5 11" id="KW-0679">Respiratory chain</keyword>
<keyword evidence="8 11" id="KW-0496">Mitochondrion</keyword>
<evidence type="ECO:0000256" key="2">
    <source>
        <dbReference type="ARBA" id="ARBA00008554"/>
    </source>
</evidence>
<dbReference type="EMBL" id="MTYJ01000003">
    <property type="protein sequence ID" value="OQV25090.1"/>
    <property type="molecule type" value="Genomic_DNA"/>
</dbReference>
<dbReference type="GO" id="GO:0005743">
    <property type="term" value="C:mitochondrial inner membrane"/>
    <property type="evidence" value="ECO:0007669"/>
    <property type="project" value="UniProtKB-SubCell"/>
</dbReference>
<reference evidence="13" key="1">
    <citation type="submission" date="2017-01" db="EMBL/GenBank/DDBJ databases">
        <title>Comparative genomics of anhydrobiosis in the tardigrade Hypsibius dujardini.</title>
        <authorList>
            <person name="Yoshida Y."/>
            <person name="Koutsovoulos G."/>
            <person name="Laetsch D."/>
            <person name="Stevens L."/>
            <person name="Kumar S."/>
            <person name="Horikawa D."/>
            <person name="Ishino K."/>
            <person name="Komine S."/>
            <person name="Tomita M."/>
            <person name="Blaxter M."/>
            <person name="Arakawa K."/>
        </authorList>
    </citation>
    <scope>NUCLEOTIDE SEQUENCE [LARGE SCALE GENOMIC DNA]</scope>
    <source>
        <strain evidence="13">Z151</strain>
    </source>
</reference>
<evidence type="ECO:0000256" key="4">
    <source>
        <dbReference type="ARBA" id="ARBA00022448"/>
    </source>
</evidence>
<proteinExistence type="inferred from homology"/>
<evidence type="ECO:0000256" key="11">
    <source>
        <dbReference type="PIRNR" id="PIRNR000022"/>
    </source>
</evidence>
<dbReference type="PIRSF" id="PIRSF000022">
    <property type="entry name" value="Bc1_14K"/>
    <property type="match status" value="1"/>
</dbReference>
<sequence length="108" mass="13017">MVQNYGFIKKAFDKWFYGVQEYNRFGLYKSDLYRDGHEDVAEAVRRLPDDLYTGRIHRCHRAIQVSRAKDFLPKALWTAQEDPMHNYLDPYLEEIEKENAEKAEWNKK</sequence>
<dbReference type="AlphaFoldDB" id="A0A1W0XCC0"/>
<comment type="subcellular location">
    <subcellularLocation>
        <location evidence="1">Mitochondrion inner membrane</location>
        <topology evidence="1">Peripheral membrane protein</topology>
        <orientation evidence="1">Matrix side</orientation>
    </subcellularLocation>
</comment>
<dbReference type="OrthoDB" id="425749at2759"/>
<accession>A0A1W0XCC0</accession>
<evidence type="ECO:0000313" key="13">
    <source>
        <dbReference type="Proteomes" id="UP000192578"/>
    </source>
</evidence>
<evidence type="ECO:0000256" key="8">
    <source>
        <dbReference type="ARBA" id="ARBA00023128"/>
    </source>
</evidence>
<dbReference type="InterPro" id="IPR036544">
    <property type="entry name" value="QCR7_sf"/>
</dbReference>
<keyword evidence="4 11" id="KW-0813">Transport</keyword>
<gene>
    <name evidence="12" type="ORF">BV898_00783</name>
</gene>
<comment type="function">
    <text evidence="11">Component of the ubiquinol-cytochrome c oxidoreductase, a multisubunit transmembrane complex that is part of the mitochondrial electron transport chain which drives oxidative phosphorylation.</text>
</comment>
<evidence type="ECO:0000256" key="7">
    <source>
        <dbReference type="ARBA" id="ARBA00022982"/>
    </source>
</evidence>
<evidence type="ECO:0000256" key="5">
    <source>
        <dbReference type="ARBA" id="ARBA00022660"/>
    </source>
</evidence>
<protein>
    <recommendedName>
        <fullName evidence="3 11">Cytochrome b-c1 complex subunit 7</fullName>
    </recommendedName>
</protein>
<dbReference type="PANTHER" id="PTHR12022:SF0">
    <property type="entry name" value="CYTOCHROME B-C1 COMPLEX SUBUNIT 7"/>
    <property type="match status" value="1"/>
</dbReference>
<dbReference type="InterPro" id="IPR003197">
    <property type="entry name" value="QCR7"/>
</dbReference>
<evidence type="ECO:0000256" key="6">
    <source>
        <dbReference type="ARBA" id="ARBA00022792"/>
    </source>
</evidence>
<dbReference type="Gene3D" id="1.10.1090.10">
    <property type="entry name" value="Cytochrome b-c1 complex subunit 7"/>
    <property type="match status" value="1"/>
</dbReference>
<evidence type="ECO:0000256" key="1">
    <source>
        <dbReference type="ARBA" id="ARBA00004443"/>
    </source>
</evidence>
<dbReference type="Pfam" id="PF02271">
    <property type="entry name" value="UCR_14kD"/>
    <property type="match status" value="1"/>
</dbReference>
<name>A0A1W0XCC0_HYPEX</name>
<comment type="similarity">
    <text evidence="2 11">Belongs to the UQCRB/QCR7 family.</text>
</comment>
<keyword evidence="6 11" id="KW-0999">Mitochondrion inner membrane</keyword>
<evidence type="ECO:0000256" key="3">
    <source>
        <dbReference type="ARBA" id="ARBA00016323"/>
    </source>
</evidence>
<evidence type="ECO:0000313" key="12">
    <source>
        <dbReference type="EMBL" id="OQV25090.1"/>
    </source>
</evidence>
<evidence type="ECO:0000256" key="9">
    <source>
        <dbReference type="ARBA" id="ARBA00023136"/>
    </source>
</evidence>
<keyword evidence="13" id="KW-1185">Reference proteome</keyword>
<dbReference type="GO" id="GO:0006122">
    <property type="term" value="P:mitochondrial electron transport, ubiquinol to cytochrome c"/>
    <property type="evidence" value="ECO:0007669"/>
    <property type="project" value="InterPro"/>
</dbReference>
<comment type="subunit">
    <text evidence="10">Component of the ubiquinol-cytochrome c oxidoreductase (cytochrome b-c1 complex, complex III, CIII), a multisubunit enzyme composed of 3 respiratory subunits cytochrome b, cytochrome c1 and Rieske protein, 2 core protein subunits, and additional low-molecular weight protein subunits. The complex exists as an obligatory dimer and forms supercomplexes (SCs) in the inner mitochondrial membrane with cytochrome c oxidase (complex IV, CIV).</text>
</comment>
<keyword evidence="7 11" id="KW-0249">Electron transport</keyword>
<dbReference type="PANTHER" id="PTHR12022">
    <property type="entry name" value="UBIQUINOL-CYTOCHROME C REDUCTASE COMPLEX 14 KD PROTEIN"/>
    <property type="match status" value="1"/>
</dbReference>
<keyword evidence="9 11" id="KW-0472">Membrane</keyword>
<dbReference type="SUPFAM" id="SSF81524">
    <property type="entry name" value="14 kDa protein of cytochrome bc1 complex (Ubiquinol-cytochrome c reductase)"/>
    <property type="match status" value="1"/>
</dbReference>
<dbReference type="GO" id="GO:0045275">
    <property type="term" value="C:respiratory chain complex III"/>
    <property type="evidence" value="ECO:0007669"/>
    <property type="project" value="InterPro"/>
</dbReference>
<organism evidence="12 13">
    <name type="scientific">Hypsibius exemplaris</name>
    <name type="common">Freshwater tardigrade</name>
    <dbReference type="NCBI Taxonomy" id="2072580"/>
    <lineage>
        <taxon>Eukaryota</taxon>
        <taxon>Metazoa</taxon>
        <taxon>Ecdysozoa</taxon>
        <taxon>Tardigrada</taxon>
        <taxon>Eutardigrada</taxon>
        <taxon>Parachela</taxon>
        <taxon>Hypsibioidea</taxon>
        <taxon>Hypsibiidae</taxon>
        <taxon>Hypsibius</taxon>
    </lineage>
</organism>
<dbReference type="Proteomes" id="UP000192578">
    <property type="component" value="Unassembled WGS sequence"/>
</dbReference>
<comment type="caution">
    <text evidence="12">The sequence shown here is derived from an EMBL/GenBank/DDBJ whole genome shotgun (WGS) entry which is preliminary data.</text>
</comment>
<evidence type="ECO:0000256" key="10">
    <source>
        <dbReference type="ARBA" id="ARBA00038521"/>
    </source>
</evidence>